<organism evidence="2 3">
    <name type="scientific">Niabella soli DSM 19437</name>
    <dbReference type="NCBI Taxonomy" id="929713"/>
    <lineage>
        <taxon>Bacteria</taxon>
        <taxon>Pseudomonadati</taxon>
        <taxon>Bacteroidota</taxon>
        <taxon>Chitinophagia</taxon>
        <taxon>Chitinophagales</taxon>
        <taxon>Chitinophagaceae</taxon>
        <taxon>Niabella</taxon>
    </lineage>
</organism>
<accession>W0ETG5</accession>
<dbReference type="Proteomes" id="UP000003586">
    <property type="component" value="Chromosome"/>
</dbReference>
<evidence type="ECO:0000313" key="2">
    <source>
        <dbReference type="EMBL" id="AHF14110.1"/>
    </source>
</evidence>
<dbReference type="Pfam" id="PF13673">
    <property type="entry name" value="Acetyltransf_10"/>
    <property type="match status" value="1"/>
</dbReference>
<evidence type="ECO:0000313" key="3">
    <source>
        <dbReference type="Proteomes" id="UP000003586"/>
    </source>
</evidence>
<dbReference type="RefSeq" id="WP_008582204.1">
    <property type="nucleotide sequence ID" value="NZ_CP007035.1"/>
</dbReference>
<sequence>MTGIRKLQNGEAGLLHQLALDIWPKAFAAILSPEQIDYMLQMMYAVDVLEKEMERGVAFYILNVDSVDVGYTAIERKDETAYKLHKIYLSQKLHGRGLGKFQLRSMEEIVKNYGATYLYLNVNRHNKAVDFYKSQGYEIVKEEDNNIGNGYFMNDYVMRKQLQVE</sequence>
<dbReference type="OrthoDB" id="9800604at2"/>
<dbReference type="GO" id="GO:0016747">
    <property type="term" value="F:acyltransferase activity, transferring groups other than amino-acyl groups"/>
    <property type="evidence" value="ECO:0007669"/>
    <property type="project" value="InterPro"/>
</dbReference>
<dbReference type="InterPro" id="IPR016181">
    <property type="entry name" value="Acyl_CoA_acyltransferase"/>
</dbReference>
<gene>
    <name evidence="2" type="ORF">NIASO_00690</name>
</gene>
<dbReference type="KEGG" id="nso:NIASO_00690"/>
<protein>
    <submittedName>
        <fullName evidence="2">GNAT family acetyltransferase</fullName>
    </submittedName>
</protein>
<dbReference type="EMBL" id="CP007035">
    <property type="protein sequence ID" value="AHF14110.1"/>
    <property type="molecule type" value="Genomic_DNA"/>
</dbReference>
<dbReference type="Gene3D" id="3.40.630.30">
    <property type="match status" value="1"/>
</dbReference>
<dbReference type="HOGENOM" id="CLU_013985_18_4_10"/>
<proteinExistence type="predicted"/>
<name>W0ETG5_9BACT</name>
<dbReference type="SUPFAM" id="SSF55729">
    <property type="entry name" value="Acyl-CoA N-acyltransferases (Nat)"/>
    <property type="match status" value="1"/>
</dbReference>
<feature type="domain" description="N-acetyltransferase" evidence="1">
    <location>
        <begin position="20"/>
        <end position="163"/>
    </location>
</feature>
<reference evidence="2 3" key="1">
    <citation type="submission" date="2013-12" db="EMBL/GenBank/DDBJ databases">
        <authorList>
            <consortium name="DOE Joint Genome Institute"/>
            <person name="Eisen J."/>
            <person name="Huntemann M."/>
            <person name="Han J."/>
            <person name="Chen A."/>
            <person name="Kyrpides N."/>
            <person name="Mavromatis K."/>
            <person name="Markowitz V."/>
            <person name="Palaniappan K."/>
            <person name="Ivanova N."/>
            <person name="Schaumberg A."/>
            <person name="Pati A."/>
            <person name="Liolios K."/>
            <person name="Nordberg H.P."/>
            <person name="Cantor M.N."/>
            <person name="Hua S.X."/>
            <person name="Woyke T."/>
        </authorList>
    </citation>
    <scope>NUCLEOTIDE SEQUENCE [LARGE SCALE GENOMIC DNA]</scope>
    <source>
        <strain evidence="3">DSM 19437</strain>
    </source>
</reference>
<dbReference type="eggNOG" id="COG0456">
    <property type="taxonomic scope" value="Bacteria"/>
</dbReference>
<dbReference type="STRING" id="929713.NIASO_00690"/>
<keyword evidence="2" id="KW-0808">Transferase</keyword>
<keyword evidence="3" id="KW-1185">Reference proteome</keyword>
<evidence type="ECO:0000259" key="1">
    <source>
        <dbReference type="PROSITE" id="PS51186"/>
    </source>
</evidence>
<dbReference type="PROSITE" id="PS51186">
    <property type="entry name" value="GNAT"/>
    <property type="match status" value="1"/>
</dbReference>
<dbReference type="InterPro" id="IPR000182">
    <property type="entry name" value="GNAT_dom"/>
</dbReference>
<dbReference type="AlphaFoldDB" id="W0ETG5"/>